<dbReference type="AlphaFoldDB" id="A0A0R0G0N5"/>
<organism evidence="2">
    <name type="scientific">Glycine max</name>
    <name type="common">Soybean</name>
    <name type="synonym">Glycine hispida</name>
    <dbReference type="NCBI Taxonomy" id="3847"/>
    <lineage>
        <taxon>Eukaryota</taxon>
        <taxon>Viridiplantae</taxon>
        <taxon>Streptophyta</taxon>
        <taxon>Embryophyta</taxon>
        <taxon>Tracheophyta</taxon>
        <taxon>Spermatophyta</taxon>
        <taxon>Magnoliopsida</taxon>
        <taxon>eudicotyledons</taxon>
        <taxon>Gunneridae</taxon>
        <taxon>Pentapetalae</taxon>
        <taxon>rosids</taxon>
        <taxon>fabids</taxon>
        <taxon>Fabales</taxon>
        <taxon>Fabaceae</taxon>
        <taxon>Papilionoideae</taxon>
        <taxon>50 kb inversion clade</taxon>
        <taxon>NPAAA clade</taxon>
        <taxon>indigoferoid/millettioid clade</taxon>
        <taxon>Phaseoleae</taxon>
        <taxon>Glycine</taxon>
        <taxon>Glycine subgen. Soja</taxon>
    </lineage>
</organism>
<gene>
    <name evidence="2" type="ORF">GLYMA_16G131400</name>
</gene>
<feature type="chain" id="PRO_5014521173" evidence="1">
    <location>
        <begin position="24"/>
        <end position="56"/>
    </location>
</feature>
<evidence type="ECO:0000256" key="1">
    <source>
        <dbReference type="SAM" id="SignalP"/>
    </source>
</evidence>
<name>A0A0R0G0N5_SOYBN</name>
<dbReference type="InParanoid" id="A0A0R0G0N5"/>
<evidence type="ECO:0000313" key="2">
    <source>
        <dbReference type="EMBL" id="KRH08127.1"/>
    </source>
</evidence>
<accession>A0A0R0G0N5</accession>
<dbReference type="EMBL" id="CM000849">
    <property type="protein sequence ID" value="KRH08127.1"/>
    <property type="molecule type" value="Genomic_DNA"/>
</dbReference>
<reference evidence="2 3" key="1">
    <citation type="journal article" date="2010" name="Nature">
        <title>Genome sequence of the palaeopolyploid soybean.</title>
        <authorList>
            <person name="Schmutz J."/>
            <person name="Cannon S.B."/>
            <person name="Schlueter J."/>
            <person name="Ma J."/>
            <person name="Mitros T."/>
            <person name="Nelson W."/>
            <person name="Hyten D.L."/>
            <person name="Song Q."/>
            <person name="Thelen J.J."/>
            <person name="Cheng J."/>
            <person name="Xu D."/>
            <person name="Hellsten U."/>
            <person name="May G.D."/>
            <person name="Yu Y."/>
            <person name="Sakurai T."/>
            <person name="Umezawa T."/>
            <person name="Bhattacharyya M.K."/>
            <person name="Sandhu D."/>
            <person name="Valliyodan B."/>
            <person name="Lindquist E."/>
            <person name="Peto M."/>
            <person name="Grant D."/>
            <person name="Shu S."/>
            <person name="Goodstein D."/>
            <person name="Barry K."/>
            <person name="Futrell-Griggs M."/>
            <person name="Abernathy B."/>
            <person name="Du J."/>
            <person name="Tian Z."/>
            <person name="Zhu L."/>
            <person name="Gill N."/>
            <person name="Joshi T."/>
            <person name="Libault M."/>
            <person name="Sethuraman A."/>
            <person name="Zhang X.-C."/>
            <person name="Shinozaki K."/>
            <person name="Nguyen H.T."/>
            <person name="Wing R.A."/>
            <person name="Cregan P."/>
            <person name="Specht J."/>
            <person name="Grimwood J."/>
            <person name="Rokhsar D."/>
            <person name="Stacey G."/>
            <person name="Shoemaker R.C."/>
            <person name="Jackson S.A."/>
        </authorList>
    </citation>
    <scope>NUCLEOTIDE SEQUENCE [LARGE SCALE GENOMIC DNA]</scope>
    <source>
        <strain evidence="3">cv. Williams 82</strain>
        <tissue evidence="2">Callus</tissue>
    </source>
</reference>
<evidence type="ECO:0000313" key="4">
    <source>
        <dbReference type="Proteomes" id="UP000008827"/>
    </source>
</evidence>
<keyword evidence="1" id="KW-0732">Signal</keyword>
<protein>
    <submittedName>
        <fullName evidence="2 3">Uncharacterized protein</fullName>
    </submittedName>
</protein>
<dbReference type="EnsemblPlants" id="KRH08127">
    <property type="protein sequence ID" value="KRH08127"/>
    <property type="gene ID" value="GLYMA_16G131400"/>
</dbReference>
<keyword evidence="4" id="KW-1185">Reference proteome</keyword>
<dbReference type="Proteomes" id="UP000008827">
    <property type="component" value="Chromosome 16"/>
</dbReference>
<dbReference type="Gramene" id="KRH08127">
    <property type="protein sequence ID" value="KRH08127"/>
    <property type="gene ID" value="GLYMA_16G131400"/>
</dbReference>
<feature type="signal peptide" evidence="1">
    <location>
        <begin position="1"/>
        <end position="23"/>
    </location>
</feature>
<reference evidence="3" key="2">
    <citation type="submission" date="2018-02" db="UniProtKB">
        <authorList>
            <consortium name="EnsemblPlants"/>
        </authorList>
    </citation>
    <scope>IDENTIFICATION</scope>
    <source>
        <strain evidence="3">Williams 82</strain>
    </source>
</reference>
<dbReference type="SMR" id="A0A0R0G0N5"/>
<evidence type="ECO:0000313" key="3">
    <source>
        <dbReference type="EnsemblPlants" id="KRH08127"/>
    </source>
</evidence>
<sequence>MGWRYNVGLFLIVTVVIIWFTSAEVTQNPKFLICISINNNKLIRGAKRRNRLQYHH</sequence>
<reference evidence="2" key="3">
    <citation type="submission" date="2018-07" db="EMBL/GenBank/DDBJ databases">
        <title>WGS assembly of Glycine max.</title>
        <authorList>
            <person name="Schmutz J."/>
            <person name="Cannon S."/>
            <person name="Schlueter J."/>
            <person name="Ma J."/>
            <person name="Mitros T."/>
            <person name="Nelson W."/>
            <person name="Hyten D."/>
            <person name="Song Q."/>
            <person name="Thelen J."/>
            <person name="Cheng J."/>
            <person name="Xu D."/>
            <person name="Hellsten U."/>
            <person name="May G."/>
            <person name="Yu Y."/>
            <person name="Sakurai T."/>
            <person name="Umezawa T."/>
            <person name="Bhattacharyya M."/>
            <person name="Sandhu D."/>
            <person name="Valliyodan B."/>
            <person name="Lindquist E."/>
            <person name="Peto M."/>
            <person name="Grant D."/>
            <person name="Shu S."/>
            <person name="Goodstein D."/>
            <person name="Barry K."/>
            <person name="Futrell-Griggs M."/>
            <person name="Abernathy B."/>
            <person name="Du J."/>
            <person name="Tian Z."/>
            <person name="Zhu L."/>
            <person name="Gill N."/>
            <person name="Joshi T."/>
            <person name="Libault M."/>
            <person name="Sethuraman A."/>
            <person name="Zhang X."/>
            <person name="Shinozaki K."/>
            <person name="Nguyen H."/>
            <person name="Wing R."/>
            <person name="Cregan P."/>
            <person name="Specht J."/>
            <person name="Grimwood J."/>
            <person name="Rokhsar D."/>
            <person name="Stacey G."/>
            <person name="Shoemaker R."/>
            <person name="Jackson S."/>
        </authorList>
    </citation>
    <scope>NUCLEOTIDE SEQUENCE</scope>
    <source>
        <tissue evidence="2">Callus</tissue>
    </source>
</reference>
<proteinExistence type="predicted"/>